<dbReference type="EMBL" id="GL883077">
    <property type="protein sequence ID" value="EGF93755.1"/>
    <property type="molecule type" value="Genomic_DNA"/>
</dbReference>
<dbReference type="STRING" id="715226.ABI_21970"/>
<keyword evidence="2" id="KW-1185">Reference proteome</keyword>
<accession>F4QH02</accession>
<dbReference type="HOGENOM" id="CLU_2582101_0_0_5"/>
<dbReference type="RefSeq" id="WP_006272961.1">
    <property type="nucleotide sequence ID" value="NZ_GL883077.1"/>
</dbReference>
<evidence type="ECO:0000313" key="1">
    <source>
        <dbReference type="EMBL" id="EGF93755.1"/>
    </source>
</evidence>
<dbReference type="Proteomes" id="UP000006512">
    <property type="component" value="Unassembled WGS sequence"/>
</dbReference>
<gene>
    <name evidence="1" type="ORF">ABI_21970</name>
</gene>
<name>F4QH02_9CAUL</name>
<evidence type="ECO:0000313" key="2">
    <source>
        <dbReference type="Proteomes" id="UP000006512"/>
    </source>
</evidence>
<dbReference type="AlphaFoldDB" id="F4QH02"/>
<proteinExistence type="predicted"/>
<organism evidence="1 2">
    <name type="scientific">Asticcacaulis biprosthecium C19</name>
    <dbReference type="NCBI Taxonomy" id="715226"/>
    <lineage>
        <taxon>Bacteria</taxon>
        <taxon>Pseudomonadati</taxon>
        <taxon>Pseudomonadota</taxon>
        <taxon>Alphaproteobacteria</taxon>
        <taxon>Caulobacterales</taxon>
        <taxon>Caulobacteraceae</taxon>
        <taxon>Asticcacaulis</taxon>
    </lineage>
</organism>
<protein>
    <submittedName>
        <fullName evidence="1">Uncharacterized protein</fullName>
    </submittedName>
</protein>
<sequence length="80" mass="8112">MAAEITLFKALGDGGGRNGPVAGRPVQSYSASFTPAISGVIRVYANGTPVVLTIGGKSLTVPSGWIEYFGVVANQDVTVG</sequence>
<dbReference type="OrthoDB" id="9848529at2"/>
<reference evidence="2" key="1">
    <citation type="submission" date="2011-03" db="EMBL/GenBank/DDBJ databases">
        <title>Draft genome sequence of Brevundimonas diminuta.</title>
        <authorList>
            <person name="Brown P.J.B."/>
            <person name="Buechlein A."/>
            <person name="Hemmerich C."/>
            <person name="Brun Y.V."/>
        </authorList>
    </citation>
    <scope>NUCLEOTIDE SEQUENCE [LARGE SCALE GENOMIC DNA]</scope>
    <source>
        <strain evidence="2">C19</strain>
    </source>
</reference>